<evidence type="ECO:0000313" key="2">
    <source>
        <dbReference type="EMBL" id="CAA6815393.1"/>
    </source>
</evidence>
<sequence>MRVIIYLLLFISCLFCVDVVSRVDINLTDGSKTTKLPYGYYDPALYRSSMTAFKDKDLSSYGDKHIFGGYGLYDKSENNCKFMEINPTGESDWKSFEINYENNITVADKTYAISLNTMSYSSCLAEANKYHGTVYTPENSVENNKVSNDNFFKYNSWIGYTRTDCSSDYQNSFGRTQEYENFLNPYEPCDSNKLGVIKPANTHRWKRENLNTNARCLIEIDSPNYKAPKKICAPWFKIQRIFKNESDNIAINGQIFDLDYLAYSQFSVPIKRGVCSLVNVAYTEEVNKDNKPRVVQCKSYYDRLVAEQCNHQMQQATCRVNECDGYIKNSCSLKMDLTPAKPYEYRYVYDENGNAVKEKIKDGIVTHVYECPPVNPPTASQCEIFESVLVYPKECNAANASGGSLKAGAKESDCEGLKACILAITDRSDDAQYQACESATYCERQYGHTEIYGTDGRLKALSAPCNNGYTVEVDGQYLSETKRQCLEYENIDEVNTTQLSCQVALTKQDYTVNTAITEDDIYQDDPMCVRINDIYEARPEISTRFDYNNNGFFKTIIKKAYLDGTDVDTNTSSSQAYLMVSSSSKMEECGMDLDQIQTGQVDDNGTNDPANVMCPKFAGNGDVWRFKRLAPFFDDSLDSDPTVPEQTEYIAGLQGWIPSDGISELGKDYTLAITNNGGCKESSKIGLGQTFKKSFEHDINDSTCTLEDPSTYILDGNPELGKYYDRRTCDVKKNKVCDSSETVCARYVSNCTSRGKVCGNATSVVTATETVCAAYSERCVESKCFLFDEAGDCLINTCYKFTRTCTATREQPIAGGLSFKTASASAVDDEEDCPTVCTSWRATCAETKEECLEGRYEPFAKTNEFRPQEYAGDSRHHMGVYDESGFPSAGMCYMMSERILGDDLVKSVKKVGSDIEIEISVPLSELECNQTSHCIDSYVESFNSATGKCILKAADTDAEEAVDPVVAPTVTPTVKTIKTASGSFATEIDGTKDIYSIQEYADATRGFGYFTNFHAKPIVNNQVQIGGVTVFPIETFGTVNKTMDYTYDSSHKTQHCKNKVPKEDPKFELDALCLNIVDTVDPHNPLFEGLVADLTQFAGTPLGATALLFSILYGGAATMSYFGYGSFGSFLPYFQNLLATLGSTLLMVAFIVAVVVILIIFFAKPKKYGNFSHDWEIKEDIPARLISNKYDSRLIDKAAGVVWYDRFKYTTGLLKQKDYNQRVSNYLESKKKRLEAHGYSSGAVSSTLNRLEKSSIGYPAKGKWYKFTWRKTKTDEVNGTSTLNKPLNTAYVDAVNSVSIVVPYQGDFEVKAYDKYNNLLASKIVLQSDFIKLGSGQAYSSVVQFGTSPISTEDGDGKFTIASGVGSASLNSGACLASKVLEWGGGVSGAYYEVNTPEGYTCSKSNDAWVESHSATKLVVRPTNFSRGFVVDLEKPLPYANRVYLINLGAKENRDYECYVDDNCTITAP</sequence>
<dbReference type="InterPro" id="IPR016187">
    <property type="entry name" value="CTDL_fold"/>
</dbReference>
<reference evidence="2" key="1">
    <citation type="submission" date="2020-01" db="EMBL/GenBank/DDBJ databases">
        <authorList>
            <person name="Meier V. D."/>
            <person name="Meier V D."/>
        </authorList>
    </citation>
    <scope>NUCLEOTIDE SEQUENCE</scope>
    <source>
        <strain evidence="2">HLG_WM_MAG_12</strain>
    </source>
</reference>
<keyword evidence="1" id="KW-0812">Transmembrane</keyword>
<feature type="transmembrane region" description="Helical" evidence="1">
    <location>
        <begin position="1102"/>
        <end position="1124"/>
    </location>
</feature>
<name>A0A6S6T7Y2_9BACT</name>
<keyword evidence="1" id="KW-1133">Transmembrane helix</keyword>
<keyword evidence="1" id="KW-0472">Membrane</keyword>
<dbReference type="SUPFAM" id="SSF56436">
    <property type="entry name" value="C-type lectin-like"/>
    <property type="match status" value="1"/>
</dbReference>
<proteinExistence type="predicted"/>
<protein>
    <submittedName>
        <fullName evidence="2">Uncharacterized protein</fullName>
    </submittedName>
</protein>
<accession>A0A6S6T7Y2</accession>
<gene>
    <name evidence="2" type="ORF">HELGO_WM9040</name>
</gene>
<feature type="transmembrane region" description="Helical" evidence="1">
    <location>
        <begin position="1136"/>
        <end position="1163"/>
    </location>
</feature>
<evidence type="ECO:0000256" key="1">
    <source>
        <dbReference type="SAM" id="Phobius"/>
    </source>
</evidence>
<organism evidence="2">
    <name type="scientific">uncultured Campylobacterales bacterium</name>
    <dbReference type="NCBI Taxonomy" id="352960"/>
    <lineage>
        <taxon>Bacteria</taxon>
        <taxon>Pseudomonadati</taxon>
        <taxon>Campylobacterota</taxon>
        <taxon>Epsilonproteobacteria</taxon>
        <taxon>Campylobacterales</taxon>
        <taxon>environmental samples</taxon>
    </lineage>
</organism>
<dbReference type="EMBL" id="CACVAW010000067">
    <property type="protein sequence ID" value="CAA6815393.1"/>
    <property type="molecule type" value="Genomic_DNA"/>
</dbReference>